<evidence type="ECO:0000256" key="3">
    <source>
        <dbReference type="ARBA" id="ARBA00022692"/>
    </source>
</evidence>
<organism evidence="8 9">
    <name type="scientific">Pseudonocardia eucalypti</name>
    <dbReference type="NCBI Taxonomy" id="648755"/>
    <lineage>
        <taxon>Bacteria</taxon>
        <taxon>Bacillati</taxon>
        <taxon>Actinomycetota</taxon>
        <taxon>Actinomycetes</taxon>
        <taxon>Pseudonocardiales</taxon>
        <taxon>Pseudonocardiaceae</taxon>
        <taxon>Pseudonocardia</taxon>
    </lineage>
</organism>
<dbReference type="InterPro" id="IPR000791">
    <property type="entry name" value="Gpr1/Fun34/SatP-like"/>
</dbReference>
<comment type="caution">
    <text evidence="8">The sequence shown here is derived from an EMBL/GenBank/DDBJ whole genome shotgun (WGS) entry which is preliminary data.</text>
</comment>
<evidence type="ECO:0000256" key="4">
    <source>
        <dbReference type="ARBA" id="ARBA00022989"/>
    </source>
</evidence>
<evidence type="ECO:0000256" key="5">
    <source>
        <dbReference type="ARBA" id="ARBA00023136"/>
    </source>
</evidence>
<accession>A0ABP9PPB0</accession>
<dbReference type="InterPro" id="IPR051633">
    <property type="entry name" value="AceTr"/>
</dbReference>
<feature type="transmembrane region" description="Helical" evidence="7">
    <location>
        <begin position="60"/>
        <end position="82"/>
    </location>
</feature>
<evidence type="ECO:0000313" key="9">
    <source>
        <dbReference type="Proteomes" id="UP001428817"/>
    </source>
</evidence>
<keyword evidence="5 7" id="KW-0472">Membrane</keyword>
<evidence type="ECO:0000256" key="7">
    <source>
        <dbReference type="SAM" id="Phobius"/>
    </source>
</evidence>
<evidence type="ECO:0000256" key="2">
    <source>
        <dbReference type="ARBA" id="ARBA00005587"/>
    </source>
</evidence>
<gene>
    <name evidence="8" type="ORF">GCM10023321_14030</name>
</gene>
<evidence type="ECO:0000256" key="6">
    <source>
        <dbReference type="SAM" id="MobiDB-lite"/>
    </source>
</evidence>
<feature type="transmembrane region" description="Helical" evidence="7">
    <location>
        <begin position="176"/>
        <end position="197"/>
    </location>
</feature>
<sequence>MSSTESEVRSGAHAAADRAEPAPAAVSPGNPALLGITGFLPGGLTLGLWLIGYLPTALPGGMIAAVSVSSGLFLLIATLWAARLEASTVSAVLGVYAAFWLSFGFMLMGLSNKWFGLTSPDQAPQVLAPYTLAWLIVFVFMTIATLRLPLVFTAGFVFVDVTFALVYANVVTGTSVFATIAGFTTFVFCAVYAYILFDGLRQDLGAPELPMGAPILR</sequence>
<protein>
    <recommendedName>
        <fullName evidence="10">GPR1/FUN34/yaaH family protein</fullName>
    </recommendedName>
</protein>
<dbReference type="Pfam" id="PF01184">
    <property type="entry name" value="Gpr1_Fun34_YaaH"/>
    <property type="match status" value="1"/>
</dbReference>
<evidence type="ECO:0000313" key="8">
    <source>
        <dbReference type="EMBL" id="GAA5149715.1"/>
    </source>
</evidence>
<feature type="transmembrane region" description="Helical" evidence="7">
    <location>
        <begin position="150"/>
        <end position="170"/>
    </location>
</feature>
<evidence type="ECO:0008006" key="10">
    <source>
        <dbReference type="Google" id="ProtNLM"/>
    </source>
</evidence>
<dbReference type="Proteomes" id="UP001428817">
    <property type="component" value="Unassembled WGS sequence"/>
</dbReference>
<name>A0ABP9PPB0_9PSEU</name>
<feature type="transmembrane region" description="Helical" evidence="7">
    <location>
        <begin position="32"/>
        <end position="54"/>
    </location>
</feature>
<feature type="region of interest" description="Disordered" evidence="6">
    <location>
        <begin position="1"/>
        <end position="25"/>
    </location>
</feature>
<keyword evidence="9" id="KW-1185">Reference proteome</keyword>
<comment type="similarity">
    <text evidence="2">Belongs to the acetate uptake transporter (AceTr) (TC 2.A.96) family.</text>
</comment>
<feature type="transmembrane region" description="Helical" evidence="7">
    <location>
        <begin position="127"/>
        <end position="143"/>
    </location>
</feature>
<evidence type="ECO:0000256" key="1">
    <source>
        <dbReference type="ARBA" id="ARBA00004141"/>
    </source>
</evidence>
<dbReference type="PANTHER" id="PTHR31123:SF4">
    <property type="entry name" value="PROTEIN ALCS"/>
    <property type="match status" value="1"/>
</dbReference>
<dbReference type="PANTHER" id="PTHR31123">
    <property type="entry name" value="ACCUMULATION OF DYADS PROTEIN 2-RELATED"/>
    <property type="match status" value="1"/>
</dbReference>
<comment type="subcellular location">
    <subcellularLocation>
        <location evidence="1">Membrane</location>
        <topology evidence="1">Multi-pass membrane protein</topology>
    </subcellularLocation>
</comment>
<keyword evidence="4 7" id="KW-1133">Transmembrane helix</keyword>
<feature type="compositionally biased region" description="Basic and acidic residues" evidence="6">
    <location>
        <begin position="1"/>
        <end position="20"/>
    </location>
</feature>
<keyword evidence="3 7" id="KW-0812">Transmembrane</keyword>
<proteinExistence type="inferred from homology"/>
<feature type="transmembrane region" description="Helical" evidence="7">
    <location>
        <begin position="89"/>
        <end position="107"/>
    </location>
</feature>
<dbReference type="EMBL" id="BAABJP010000004">
    <property type="protein sequence ID" value="GAA5149715.1"/>
    <property type="molecule type" value="Genomic_DNA"/>
</dbReference>
<reference evidence="9" key="1">
    <citation type="journal article" date="2019" name="Int. J. Syst. Evol. Microbiol.">
        <title>The Global Catalogue of Microorganisms (GCM) 10K type strain sequencing project: providing services to taxonomists for standard genome sequencing and annotation.</title>
        <authorList>
            <consortium name="The Broad Institute Genomics Platform"/>
            <consortium name="The Broad Institute Genome Sequencing Center for Infectious Disease"/>
            <person name="Wu L."/>
            <person name="Ma J."/>
        </authorList>
    </citation>
    <scope>NUCLEOTIDE SEQUENCE [LARGE SCALE GENOMIC DNA]</scope>
    <source>
        <strain evidence="9">JCM 18303</strain>
    </source>
</reference>